<dbReference type="GO" id="GO:0006260">
    <property type="term" value="P:DNA replication"/>
    <property type="evidence" value="ECO:0007669"/>
    <property type="project" value="UniProtKB-KW"/>
</dbReference>
<dbReference type="EMBL" id="JAGQHS010000078">
    <property type="protein sequence ID" value="MCA9757030.1"/>
    <property type="molecule type" value="Genomic_DNA"/>
</dbReference>
<dbReference type="InterPro" id="IPR050077">
    <property type="entry name" value="LexA_repressor"/>
</dbReference>
<keyword evidence="8" id="KW-0238">DNA-binding</keyword>
<feature type="domain" description="Peptidase S24/S26A/S26B/S26C" evidence="13">
    <location>
        <begin position="77"/>
        <end position="190"/>
    </location>
</feature>
<reference evidence="15" key="1">
    <citation type="submission" date="2020-04" db="EMBL/GenBank/DDBJ databases">
        <authorList>
            <person name="Zhang T."/>
        </authorList>
    </citation>
    <scope>NUCLEOTIDE SEQUENCE</scope>
    <source>
        <strain evidence="15">HKST-UBA02</strain>
    </source>
</reference>
<evidence type="ECO:0000256" key="7">
    <source>
        <dbReference type="ARBA" id="ARBA00023015"/>
    </source>
</evidence>
<dbReference type="InterPro" id="IPR036390">
    <property type="entry name" value="WH_DNA-bd_sf"/>
</dbReference>
<feature type="domain" description="LexA repressor DNA-binding" evidence="14">
    <location>
        <begin position="1"/>
        <end position="58"/>
    </location>
</feature>
<keyword evidence="5 12" id="KW-0378">Hydrolase</keyword>
<evidence type="ECO:0000313" key="15">
    <source>
        <dbReference type="EMBL" id="MCA9757030.1"/>
    </source>
</evidence>
<dbReference type="PANTHER" id="PTHR33516">
    <property type="entry name" value="LEXA REPRESSOR"/>
    <property type="match status" value="1"/>
</dbReference>
<proteinExistence type="inferred from homology"/>
<dbReference type="InterPro" id="IPR006199">
    <property type="entry name" value="LexA_DNA-bd_dom"/>
</dbReference>
<evidence type="ECO:0000256" key="5">
    <source>
        <dbReference type="ARBA" id="ARBA00022801"/>
    </source>
</evidence>
<dbReference type="PRINTS" id="PR00726">
    <property type="entry name" value="LEXASERPTASE"/>
</dbReference>
<evidence type="ECO:0000256" key="3">
    <source>
        <dbReference type="ARBA" id="ARBA00022705"/>
    </source>
</evidence>
<name>A0A956ND21_UNCEI</name>
<dbReference type="Proteomes" id="UP000739538">
    <property type="component" value="Unassembled WGS sequence"/>
</dbReference>
<evidence type="ECO:0000256" key="8">
    <source>
        <dbReference type="ARBA" id="ARBA00023125"/>
    </source>
</evidence>
<sequence>MKDLTSKQQAIFDYIVDRVDNPGRFPSYREIGRKFHLRSVATVAQHLKALEEKGFLIREGRQLNVPDGFRPKRGISVLGLVQAGEPLAAEANFDGELRLEDLGNDTFAVRVKGDSMIEAGIFEGDYVIVEPRETASEGEMVVAVVGEDQSVTVKYFHRSVDGVELRPANESYNPIRVANDPYFRLAGRVVGVLRKI</sequence>
<gene>
    <name evidence="15" type="primary">lexA</name>
    <name evidence="15" type="ORF">KDA27_14595</name>
</gene>
<dbReference type="EC" id="3.4.21.88" evidence="15"/>
<dbReference type="GO" id="GO:0006508">
    <property type="term" value="P:proteolysis"/>
    <property type="evidence" value="ECO:0007669"/>
    <property type="project" value="InterPro"/>
</dbReference>
<dbReference type="SUPFAM" id="SSF46785">
    <property type="entry name" value="Winged helix' DNA-binding domain"/>
    <property type="match status" value="1"/>
</dbReference>
<dbReference type="GO" id="GO:0009432">
    <property type="term" value="P:SOS response"/>
    <property type="evidence" value="ECO:0007669"/>
    <property type="project" value="UniProtKB-KW"/>
</dbReference>
<organism evidence="15 16">
    <name type="scientific">Eiseniibacteriota bacterium</name>
    <dbReference type="NCBI Taxonomy" id="2212470"/>
    <lineage>
        <taxon>Bacteria</taxon>
        <taxon>Candidatus Eiseniibacteriota</taxon>
    </lineage>
</organism>
<keyword evidence="4" id="KW-0227">DNA damage</keyword>
<dbReference type="InterPro" id="IPR039418">
    <property type="entry name" value="LexA-like"/>
</dbReference>
<keyword evidence="10" id="KW-0234">DNA repair</keyword>
<evidence type="ECO:0000313" key="16">
    <source>
        <dbReference type="Proteomes" id="UP000739538"/>
    </source>
</evidence>
<dbReference type="NCBIfam" id="TIGR00498">
    <property type="entry name" value="lexA"/>
    <property type="match status" value="1"/>
</dbReference>
<evidence type="ECO:0000256" key="10">
    <source>
        <dbReference type="ARBA" id="ARBA00023204"/>
    </source>
</evidence>
<dbReference type="InterPro" id="IPR006197">
    <property type="entry name" value="Peptidase_S24_LexA"/>
</dbReference>
<dbReference type="CDD" id="cd06529">
    <property type="entry name" value="S24_LexA-like"/>
    <property type="match status" value="1"/>
</dbReference>
<dbReference type="SUPFAM" id="SSF51306">
    <property type="entry name" value="LexA/Signal peptidase"/>
    <property type="match status" value="1"/>
</dbReference>
<evidence type="ECO:0000259" key="14">
    <source>
        <dbReference type="Pfam" id="PF01726"/>
    </source>
</evidence>
<evidence type="ECO:0000256" key="9">
    <source>
        <dbReference type="ARBA" id="ARBA00023163"/>
    </source>
</evidence>
<keyword evidence="9" id="KW-0804">Transcription</keyword>
<reference evidence="15" key="2">
    <citation type="journal article" date="2021" name="Microbiome">
        <title>Successional dynamics and alternative stable states in a saline activated sludge microbial community over 9 years.</title>
        <authorList>
            <person name="Wang Y."/>
            <person name="Ye J."/>
            <person name="Ju F."/>
            <person name="Liu L."/>
            <person name="Boyd J.A."/>
            <person name="Deng Y."/>
            <person name="Parks D.H."/>
            <person name="Jiang X."/>
            <person name="Yin X."/>
            <person name="Woodcroft B.J."/>
            <person name="Tyson G.W."/>
            <person name="Hugenholtz P."/>
            <person name="Polz M.F."/>
            <person name="Zhang T."/>
        </authorList>
    </citation>
    <scope>NUCLEOTIDE SEQUENCE</scope>
    <source>
        <strain evidence="15">HKST-UBA02</strain>
    </source>
</reference>
<dbReference type="Gene3D" id="1.10.10.10">
    <property type="entry name" value="Winged helix-like DNA-binding domain superfamily/Winged helix DNA-binding domain"/>
    <property type="match status" value="1"/>
</dbReference>
<dbReference type="InterPro" id="IPR036388">
    <property type="entry name" value="WH-like_DNA-bd_sf"/>
</dbReference>
<dbReference type="PANTHER" id="PTHR33516:SF2">
    <property type="entry name" value="LEXA REPRESSOR-RELATED"/>
    <property type="match status" value="1"/>
</dbReference>
<evidence type="ECO:0000256" key="2">
    <source>
        <dbReference type="ARBA" id="ARBA00022491"/>
    </source>
</evidence>
<dbReference type="AlphaFoldDB" id="A0A956ND21"/>
<dbReference type="GO" id="GO:0006281">
    <property type="term" value="P:DNA repair"/>
    <property type="evidence" value="ECO:0007669"/>
    <property type="project" value="UniProtKB-KW"/>
</dbReference>
<keyword evidence="6 12" id="KW-0068">Autocatalytic cleavage</keyword>
<keyword evidence="7" id="KW-0805">Transcription regulation</keyword>
<keyword evidence="2" id="KW-0678">Repressor</keyword>
<evidence type="ECO:0000256" key="11">
    <source>
        <dbReference type="ARBA" id="ARBA00023236"/>
    </source>
</evidence>
<dbReference type="InterPro" id="IPR036286">
    <property type="entry name" value="LexA/Signal_pep-like_sf"/>
</dbReference>
<evidence type="ECO:0000259" key="13">
    <source>
        <dbReference type="Pfam" id="PF00717"/>
    </source>
</evidence>
<comment type="caution">
    <text evidence="15">The sequence shown here is derived from an EMBL/GenBank/DDBJ whole genome shotgun (WGS) entry which is preliminary data.</text>
</comment>
<dbReference type="GO" id="GO:0003677">
    <property type="term" value="F:DNA binding"/>
    <property type="evidence" value="ECO:0007669"/>
    <property type="project" value="UniProtKB-KW"/>
</dbReference>
<evidence type="ECO:0000256" key="12">
    <source>
        <dbReference type="RuleBase" id="RU003991"/>
    </source>
</evidence>
<comment type="similarity">
    <text evidence="1 12">Belongs to the peptidase S24 family.</text>
</comment>
<dbReference type="Gene3D" id="2.10.109.10">
    <property type="entry name" value="Umud Fragment, subunit A"/>
    <property type="match status" value="1"/>
</dbReference>
<dbReference type="Pfam" id="PF00717">
    <property type="entry name" value="Peptidase_S24"/>
    <property type="match status" value="1"/>
</dbReference>
<evidence type="ECO:0000256" key="6">
    <source>
        <dbReference type="ARBA" id="ARBA00022813"/>
    </source>
</evidence>
<accession>A0A956ND21</accession>
<dbReference type="GO" id="GO:0004252">
    <property type="term" value="F:serine-type endopeptidase activity"/>
    <property type="evidence" value="ECO:0007669"/>
    <property type="project" value="UniProtKB-EC"/>
</dbReference>
<dbReference type="Pfam" id="PF01726">
    <property type="entry name" value="LexA_DNA_bind"/>
    <property type="match status" value="1"/>
</dbReference>
<protein>
    <submittedName>
        <fullName evidence="15">Transcriptional repressor LexA</fullName>
        <ecNumber evidence="15">3.4.21.88</ecNumber>
    </submittedName>
</protein>
<evidence type="ECO:0000256" key="1">
    <source>
        <dbReference type="ARBA" id="ARBA00007484"/>
    </source>
</evidence>
<keyword evidence="3" id="KW-0235">DNA replication</keyword>
<keyword evidence="11" id="KW-0742">SOS response</keyword>
<dbReference type="InterPro" id="IPR006200">
    <property type="entry name" value="LexA"/>
</dbReference>
<dbReference type="GO" id="GO:0045892">
    <property type="term" value="P:negative regulation of DNA-templated transcription"/>
    <property type="evidence" value="ECO:0007669"/>
    <property type="project" value="InterPro"/>
</dbReference>
<dbReference type="InterPro" id="IPR015927">
    <property type="entry name" value="Peptidase_S24_S26A/B/C"/>
</dbReference>
<evidence type="ECO:0000256" key="4">
    <source>
        <dbReference type="ARBA" id="ARBA00022763"/>
    </source>
</evidence>